<name>A0A8J7F4J9_9CYAN</name>
<accession>A0A8J7F4J9</accession>
<evidence type="ECO:0000313" key="3">
    <source>
        <dbReference type="EMBL" id="MBE9215027.1"/>
    </source>
</evidence>
<dbReference type="Gene3D" id="2.160.20.160">
    <property type="match status" value="1"/>
</dbReference>
<dbReference type="Proteomes" id="UP000620559">
    <property type="component" value="Unassembled WGS sequence"/>
</dbReference>
<dbReference type="EMBL" id="JADEWL010000082">
    <property type="protein sequence ID" value="MBE9215027.1"/>
    <property type="molecule type" value="Genomic_DNA"/>
</dbReference>
<dbReference type="RefSeq" id="WP_193923004.1">
    <property type="nucleotide sequence ID" value="NZ_JADEWL010000082.1"/>
</dbReference>
<dbReference type="Pfam" id="PF04151">
    <property type="entry name" value="PPC"/>
    <property type="match status" value="2"/>
</dbReference>
<gene>
    <name evidence="3" type="ORF">IQ247_20550</name>
</gene>
<comment type="caution">
    <text evidence="3">The sequence shown here is derived from an EMBL/GenBank/DDBJ whole genome shotgun (WGS) entry which is preliminary data.</text>
</comment>
<evidence type="ECO:0000256" key="1">
    <source>
        <dbReference type="SAM" id="MobiDB-lite"/>
    </source>
</evidence>
<feature type="compositionally biased region" description="Pro residues" evidence="1">
    <location>
        <begin position="155"/>
        <end position="169"/>
    </location>
</feature>
<reference evidence="3" key="1">
    <citation type="submission" date="2020-10" db="EMBL/GenBank/DDBJ databases">
        <authorList>
            <person name="Castelo-Branco R."/>
            <person name="Eusebio N."/>
            <person name="Adriana R."/>
            <person name="Vieira A."/>
            <person name="Brugerolle De Fraissinette N."/>
            <person name="Rezende De Castro R."/>
            <person name="Schneider M.P."/>
            <person name="Vasconcelos V."/>
            <person name="Leao P.N."/>
        </authorList>
    </citation>
    <scope>NUCLEOTIDE SEQUENCE</scope>
    <source>
        <strain evidence="3">LEGE 06105</strain>
    </source>
</reference>
<feature type="domain" description="Peptidase C-terminal archaeal/bacterial" evidence="2">
    <location>
        <begin position="1286"/>
        <end position="1368"/>
    </location>
</feature>
<proteinExistence type="predicted"/>
<dbReference type="SUPFAM" id="SSF141072">
    <property type="entry name" value="CalX-like"/>
    <property type="match status" value="1"/>
</dbReference>
<organism evidence="3 4">
    <name type="scientific">Plectonema cf. radiosum LEGE 06105</name>
    <dbReference type="NCBI Taxonomy" id="945769"/>
    <lineage>
        <taxon>Bacteria</taxon>
        <taxon>Bacillati</taxon>
        <taxon>Cyanobacteriota</taxon>
        <taxon>Cyanophyceae</taxon>
        <taxon>Oscillatoriophycideae</taxon>
        <taxon>Oscillatoriales</taxon>
        <taxon>Microcoleaceae</taxon>
        <taxon>Plectonema</taxon>
    </lineage>
</organism>
<feature type="domain" description="Peptidase C-terminal archaeal/bacterial" evidence="2">
    <location>
        <begin position="782"/>
        <end position="865"/>
    </location>
</feature>
<dbReference type="SUPFAM" id="SSF51120">
    <property type="entry name" value="beta-Roll"/>
    <property type="match status" value="1"/>
</dbReference>
<dbReference type="InterPro" id="IPR007280">
    <property type="entry name" value="Peptidase_C_arc/bac"/>
</dbReference>
<dbReference type="InterPro" id="IPR011049">
    <property type="entry name" value="Serralysin-like_metalloprot_C"/>
</dbReference>
<feature type="region of interest" description="Disordered" evidence="1">
    <location>
        <begin position="150"/>
        <end position="172"/>
    </location>
</feature>
<dbReference type="InterPro" id="IPR038081">
    <property type="entry name" value="CalX-like_sf"/>
</dbReference>
<evidence type="ECO:0000259" key="2">
    <source>
        <dbReference type="Pfam" id="PF04151"/>
    </source>
</evidence>
<feature type="region of interest" description="Disordered" evidence="1">
    <location>
        <begin position="1224"/>
        <end position="1244"/>
    </location>
</feature>
<evidence type="ECO:0000313" key="4">
    <source>
        <dbReference type="Proteomes" id="UP000620559"/>
    </source>
</evidence>
<dbReference type="Gene3D" id="2.60.120.380">
    <property type="match status" value="2"/>
</dbReference>
<sequence length="1575" mass="166823">MSNYDERIDGDISNDPTNPLELSLSEATTTVTATTGDGDQEYLTVTVPEGSQLNSVVLESYNPNDVAFIGVQQGDTFTEPLDNSAIRENILGYTLFGNPRQVGTDILDEIGNGLNAIGFEGALPSGDYTFAIQQLGPSSDYTLAFNLGQAVSQPEPNPEPTPTPTPPTEPGSAIVSLTADKTDVVEGDSITLTLSVDGDIPANGITVLINDINSVENQRRSLTEFDIFNIELTGISGFPRPAQGDSGFFVTITEPTATITLPIFDEGANEDEALESFTFAVIDGEGYQVDSENSAITLNIIDAEDFNNPEPPINQLPVISIDTLAGTFDGDDNLITPNLVDSIEEGTPILSVAINSNVDIPEDGLIVNINTDLADISELVAEPAFAPFTFGGEFIGAIYNDAGVATGFQVKLLNPNTVINFSDVALGEGIQQFNLFVEPSEDYIISNTKDSSAVTIYDTLDQVPTTTATPTVGMSISENLLIEGETETTISFNVDGEIPPEGVIVLVDSDVRFALGEFNLLNATVEGGVFPVTNGDSSGFYFKITEPEASITLTPRNDNLNADGQVITEGIEEFTFTLQQQVGYIIDDSAAAVNFRIADDADSQIQVSLTTEPEILIEESETAAVLTLNLSAPPPSEGITVAINSENLDDFNTLEFDVTGGNIVSIDDATVNVLITEQTATVTVPVKDDGIVEGLETAVFTLVEPPADAGYQIGLNPQANQSSFDIYDTVNNAPVIVLDVESNDTIATSTPLEIDSQTNKAIVRGQINFNFQNNRDVDQTEDVDMYSVELQAGDRITIDLDSIPFENSQGFVLRGSGDLRVFNSAGEELVYNAEDSAPGELLESRRDAYIDFTAETAGTYYIGVSQAFNENYDPFVKGTGDGALLSPSFGIGAGRYELDVKINPEPANFEQYVEYDGETPNSPVVKFNAVPGTFEGNDIISSQIIESLGTETGKAALLNFTFQVDGEIPDGGLEVIVKSDTDFSGFFDNLTGTPRTAVGGEIISAVYNEDGTPAGFKALLTSPNAAFPFPVSDRDTDDPNTPESIVFSLANSPDYAADTTANTSNITFYDTLEQIQSSGNVPQVGVTIDQTELIESEGTQVNVSFNVEGEIPSDGLLVYVDSETRGSLGEFDVFNTEITGGAVPSANGDASGFYFRIFENTANLKLQVFDETTNPLISPEDALEGIEEFSFSLIESDGYTIDTNASGFSFTIADNPDSVVIVPPEEPEELPQGPTDNDGRTTNNDTIADAVPLSLNLADDNLSVTIDGAISERFRGTDNTVDATEDVDMYSFDLMEGQTITIDIDANGTGNAGLGSILDSVLRIFDAEGNELVVNNQGAAPDEIFQAEGDPYLEFTAPAAGTYYAGISALGNDFYDPNVANSGSGWTFGESFGADIYRVSFSLGDMVAPPTEPDSSPIFGSLEQDIIEVEGSNGLIFAGNSDDLIDASISSSGNNRIYAGSGDDTVILGMSDRIIGGAGDDKFFALSGGDNIITGGAGADQFWIATTEIPQAANIITDFTSGEDVLGIAGLGIGFDDLSITGQDDNTLIGANGSDLAILQGIGATSLSADNFAFV</sequence>
<keyword evidence="4" id="KW-1185">Reference proteome</keyword>
<protein>
    <submittedName>
        <fullName evidence="3">Pre-peptidase C-terminal domain-containing protein</fullName>
    </submittedName>
</protein>